<name>A0AAD4DP94_9AGAM</name>
<keyword evidence="2" id="KW-1185">Reference proteome</keyword>
<dbReference type="AlphaFoldDB" id="A0AAD4DP94"/>
<organism evidence="1 2">
    <name type="scientific">Suillus fuscotomentosus</name>
    <dbReference type="NCBI Taxonomy" id="1912939"/>
    <lineage>
        <taxon>Eukaryota</taxon>
        <taxon>Fungi</taxon>
        <taxon>Dikarya</taxon>
        <taxon>Basidiomycota</taxon>
        <taxon>Agaricomycotina</taxon>
        <taxon>Agaricomycetes</taxon>
        <taxon>Agaricomycetidae</taxon>
        <taxon>Boletales</taxon>
        <taxon>Suillineae</taxon>
        <taxon>Suillaceae</taxon>
        <taxon>Suillus</taxon>
    </lineage>
</organism>
<dbReference type="GeneID" id="64670664"/>
<dbReference type="RefSeq" id="XP_041216175.1">
    <property type="nucleotide sequence ID" value="XM_041376366.1"/>
</dbReference>
<gene>
    <name evidence="1" type="ORF">F5891DRAFT_972201</name>
</gene>
<reference evidence="1" key="1">
    <citation type="journal article" date="2020" name="New Phytol.">
        <title>Comparative genomics reveals dynamic genome evolution in host specialist ectomycorrhizal fungi.</title>
        <authorList>
            <person name="Lofgren L.A."/>
            <person name="Nguyen N.H."/>
            <person name="Vilgalys R."/>
            <person name="Ruytinx J."/>
            <person name="Liao H.L."/>
            <person name="Branco S."/>
            <person name="Kuo A."/>
            <person name="LaButti K."/>
            <person name="Lipzen A."/>
            <person name="Andreopoulos W."/>
            <person name="Pangilinan J."/>
            <person name="Riley R."/>
            <person name="Hundley H."/>
            <person name="Na H."/>
            <person name="Barry K."/>
            <person name="Grigoriev I.V."/>
            <person name="Stajich J.E."/>
            <person name="Kennedy P.G."/>
        </authorList>
    </citation>
    <scope>NUCLEOTIDE SEQUENCE</scope>
    <source>
        <strain evidence="1">FC203</strain>
    </source>
</reference>
<proteinExistence type="predicted"/>
<protein>
    <submittedName>
        <fullName evidence="1">Uncharacterized protein</fullName>
    </submittedName>
</protein>
<evidence type="ECO:0000313" key="2">
    <source>
        <dbReference type="Proteomes" id="UP001195769"/>
    </source>
</evidence>
<dbReference type="Proteomes" id="UP001195769">
    <property type="component" value="Unassembled WGS sequence"/>
</dbReference>
<accession>A0AAD4DP94</accession>
<comment type="caution">
    <text evidence="1">The sequence shown here is derived from an EMBL/GenBank/DDBJ whole genome shotgun (WGS) entry which is preliminary data.</text>
</comment>
<feature type="non-terminal residue" evidence="1">
    <location>
        <position position="1"/>
    </location>
</feature>
<sequence>QREVREHAMYMLGRETKNDPLPPPPDPSELAEFVLAKRGGPTVDNFRLEFGKTHLTPWNKKAAKVFARSFIESGQYTSCDKQIVETSFRAHLKTLCSHYREQVRSAHSLPPPQQTIDNRQTAARRARRKTLFDHRVTAAYCHEDLVGHRNIIRDMGPDGMSGDESDTRDGIKRYIIFLDKWRNPAVAPWLRVFDRIFMTTKFNEVNRPKRGNWPRIRVPTTQRNVHRIGKPVPGLPRNFYDEAWLSTLDMDDLETLNIQQPISLEHSQEVLR</sequence>
<dbReference type="EMBL" id="JABBWK010000506">
    <property type="protein sequence ID" value="KAG1883529.1"/>
    <property type="molecule type" value="Genomic_DNA"/>
</dbReference>
<evidence type="ECO:0000313" key="1">
    <source>
        <dbReference type="EMBL" id="KAG1883529.1"/>
    </source>
</evidence>